<dbReference type="Gene3D" id="2.70.70.10">
    <property type="entry name" value="Glucose Permease (Domain IIA)"/>
    <property type="match status" value="1"/>
</dbReference>
<evidence type="ECO:0000313" key="3">
    <source>
        <dbReference type="EMBL" id="MFD1719923.1"/>
    </source>
</evidence>
<dbReference type="EMBL" id="JBHUEA010000001">
    <property type="protein sequence ID" value="MFD1719923.1"/>
    <property type="molecule type" value="Genomic_DNA"/>
</dbReference>
<accession>A0ABW4LAM1</accession>
<gene>
    <name evidence="3" type="ORF">ACFSBI_00030</name>
</gene>
<name>A0ABW4LAM1_9MICO</name>
<dbReference type="CDD" id="cd12797">
    <property type="entry name" value="M23_peptidase"/>
    <property type="match status" value="1"/>
</dbReference>
<dbReference type="InterPro" id="IPR050570">
    <property type="entry name" value="Cell_wall_metabolism_enzyme"/>
</dbReference>
<evidence type="ECO:0000313" key="4">
    <source>
        <dbReference type="Proteomes" id="UP001597347"/>
    </source>
</evidence>
<dbReference type="Proteomes" id="UP001597347">
    <property type="component" value="Unassembled WGS sequence"/>
</dbReference>
<dbReference type="PANTHER" id="PTHR21666">
    <property type="entry name" value="PEPTIDASE-RELATED"/>
    <property type="match status" value="1"/>
</dbReference>
<sequence>MAAEAAELRRRTAPRSEPVRTAPRSEPVRTVPRAEPTAAPARTDPMRTVLRPEPTRSPVRTEQHRPAPRAATQPRQPQPRSSAPQGAGPRVVPGRPRPLTTGQIPVARTRVVPAGPVRTEQLPVIRPDLPVRGQAPERSRLREAPTASPRPARRPVVVRSPPPAPEAPTARGRHPMRDVFAVLAALGLVAIHALPSLAAAEAPPVAGIQQDGDVQQFSVGDVDASGVTADGVSGDMPVVAPSWVVPLHGELRDGFGPRLQQPVAGVSLFHRGQDIGGGCGAAIHAAAAGRVETTGWWGTYGNWTLIDHGNGIETGYAHQARIIVHPGQQVKVGQVIGYEGNTGASTGCHLHLEVHINGVAVNPVPFFRAKGIPLGS</sequence>
<feature type="region of interest" description="Disordered" evidence="1">
    <location>
        <begin position="1"/>
        <end position="172"/>
    </location>
</feature>
<organism evidence="3 4">
    <name type="scientific">Amnibacterium endophyticum</name>
    <dbReference type="NCBI Taxonomy" id="2109337"/>
    <lineage>
        <taxon>Bacteria</taxon>
        <taxon>Bacillati</taxon>
        <taxon>Actinomycetota</taxon>
        <taxon>Actinomycetes</taxon>
        <taxon>Micrococcales</taxon>
        <taxon>Microbacteriaceae</taxon>
        <taxon>Amnibacterium</taxon>
    </lineage>
</organism>
<feature type="compositionally biased region" description="Low complexity" evidence="1">
    <location>
        <begin position="68"/>
        <end position="98"/>
    </location>
</feature>
<evidence type="ECO:0000256" key="1">
    <source>
        <dbReference type="SAM" id="MobiDB-lite"/>
    </source>
</evidence>
<feature type="domain" description="M23ase beta-sheet core" evidence="2">
    <location>
        <begin position="269"/>
        <end position="363"/>
    </location>
</feature>
<protein>
    <submittedName>
        <fullName evidence="3">Peptidoglycan DD-metalloendopeptidase family protein</fullName>
    </submittedName>
</protein>
<dbReference type="RefSeq" id="WP_377931132.1">
    <property type="nucleotide sequence ID" value="NZ_JBHUEA010000001.1"/>
</dbReference>
<keyword evidence="4" id="KW-1185">Reference proteome</keyword>
<feature type="compositionally biased region" description="Low complexity" evidence="1">
    <location>
        <begin position="29"/>
        <end position="43"/>
    </location>
</feature>
<comment type="caution">
    <text evidence="3">The sequence shown here is derived from an EMBL/GenBank/DDBJ whole genome shotgun (WGS) entry which is preliminary data.</text>
</comment>
<dbReference type="PANTHER" id="PTHR21666:SF270">
    <property type="entry name" value="MUREIN HYDROLASE ACTIVATOR ENVC"/>
    <property type="match status" value="1"/>
</dbReference>
<feature type="compositionally biased region" description="Basic and acidic residues" evidence="1">
    <location>
        <begin position="1"/>
        <end position="10"/>
    </location>
</feature>
<dbReference type="InterPro" id="IPR016047">
    <property type="entry name" value="M23ase_b-sheet_dom"/>
</dbReference>
<dbReference type="InterPro" id="IPR011055">
    <property type="entry name" value="Dup_hybrid_motif"/>
</dbReference>
<feature type="compositionally biased region" description="Low complexity" evidence="1">
    <location>
        <begin position="144"/>
        <end position="159"/>
    </location>
</feature>
<reference evidence="4" key="1">
    <citation type="journal article" date="2019" name="Int. J. Syst. Evol. Microbiol.">
        <title>The Global Catalogue of Microorganisms (GCM) 10K type strain sequencing project: providing services to taxonomists for standard genome sequencing and annotation.</title>
        <authorList>
            <consortium name="The Broad Institute Genomics Platform"/>
            <consortium name="The Broad Institute Genome Sequencing Center for Infectious Disease"/>
            <person name="Wu L."/>
            <person name="Ma J."/>
        </authorList>
    </citation>
    <scope>NUCLEOTIDE SEQUENCE [LARGE SCALE GENOMIC DNA]</scope>
    <source>
        <strain evidence="4">CGMCC 1.12471</strain>
    </source>
</reference>
<dbReference type="Pfam" id="PF01551">
    <property type="entry name" value="Peptidase_M23"/>
    <property type="match status" value="1"/>
</dbReference>
<evidence type="ECO:0000259" key="2">
    <source>
        <dbReference type="Pfam" id="PF01551"/>
    </source>
</evidence>
<proteinExistence type="predicted"/>
<dbReference type="SUPFAM" id="SSF51261">
    <property type="entry name" value="Duplicated hybrid motif"/>
    <property type="match status" value="1"/>
</dbReference>